<dbReference type="AlphaFoldDB" id="A0A078K5T5"/>
<comment type="subcellular location">
    <subcellularLocation>
        <location evidence="1">Cell membrane</location>
    </subcellularLocation>
</comment>
<dbReference type="EMBL" id="LM993661">
    <property type="protein sequence ID" value="VTZ76343.1"/>
    <property type="molecule type" value="Genomic_DNA"/>
</dbReference>
<evidence type="ECO:0000313" key="9">
    <source>
        <dbReference type="Proteomes" id="UP000072904"/>
    </source>
</evidence>
<reference evidence="7" key="2">
    <citation type="submission" date="2014-05" db="EMBL/GenBank/DDBJ databases">
        <authorList>
            <person name="Aslett M.A."/>
            <person name="De Silva N."/>
        </authorList>
    </citation>
    <scope>NUCLEOTIDE SEQUENCE</scope>
    <source>
        <strain evidence="7">17X</strain>
    </source>
</reference>
<dbReference type="OMA" id="KKGECIN"/>
<gene>
    <name evidence="7" type="ORF">PY17X_0708200</name>
    <name evidence="6" type="ORF">PYYM_0708100</name>
</gene>
<dbReference type="VEuPathDB" id="PlasmoDB:Py17XNL_000704172"/>
<dbReference type="Proteomes" id="UP000072874">
    <property type="component" value="Chromosome 7"/>
</dbReference>
<dbReference type="Gene3D" id="2.20.100.10">
    <property type="entry name" value="Thrombospondin type-1 (TSP1) repeat"/>
    <property type="match status" value="1"/>
</dbReference>
<keyword evidence="4" id="KW-1133">Transmembrane helix</keyword>
<evidence type="ECO:0000256" key="4">
    <source>
        <dbReference type="SAM" id="Phobius"/>
    </source>
</evidence>
<proteinExistence type="predicted"/>
<dbReference type="OrthoDB" id="6090599at2759"/>
<reference evidence="8 9" key="1">
    <citation type="journal article" date="2014" name="BMC Biol.">
        <title>A comprehensive evaluation of rodent malaria parasite genomes and gene expression.</title>
        <authorList>
            <person name="Otto T.D."/>
            <person name="Bohme U."/>
            <person name="Jackson A.P."/>
            <person name="Hunt M."/>
            <person name="Franke-Fayard B."/>
            <person name="Hoeijmakers W.A."/>
            <person name="Religa A.A."/>
            <person name="Robertson L."/>
            <person name="Sanders M."/>
            <person name="Ogun S.A."/>
            <person name="Cunningham D."/>
            <person name="Erhart A."/>
            <person name="Billker O."/>
            <person name="Khan S.M."/>
            <person name="Stunnenberg H.G."/>
            <person name="Langhorne J."/>
            <person name="Holder A.A."/>
            <person name="Waters A.P."/>
            <person name="Newbold C.I."/>
            <person name="Pain A."/>
            <person name="Berriman M."/>
            <person name="Janse C.J."/>
        </authorList>
    </citation>
    <scope>NUCLEOTIDE SEQUENCE [LARGE SCALE GENOMIC DNA]</scope>
    <source>
        <strain evidence="7 8">17X</strain>
        <strain evidence="6 9">YM</strain>
    </source>
</reference>
<feature type="transmembrane region" description="Helical" evidence="4">
    <location>
        <begin position="831"/>
        <end position="853"/>
    </location>
</feature>
<keyword evidence="5" id="KW-0732">Signal</keyword>
<organism evidence="6 9">
    <name type="scientific">Plasmodium yoelii</name>
    <dbReference type="NCBI Taxonomy" id="5861"/>
    <lineage>
        <taxon>Eukaryota</taxon>
        <taxon>Sar</taxon>
        <taxon>Alveolata</taxon>
        <taxon>Apicomplexa</taxon>
        <taxon>Aconoidasida</taxon>
        <taxon>Haemosporida</taxon>
        <taxon>Plasmodiidae</taxon>
        <taxon>Plasmodium</taxon>
        <taxon>Plasmodium (Vinckeia)</taxon>
    </lineage>
</organism>
<dbReference type="VEuPathDB" id="PlasmoDB:PY02498"/>
<dbReference type="PROSITE" id="PS50092">
    <property type="entry name" value="TSP1"/>
    <property type="match status" value="1"/>
</dbReference>
<keyword evidence="4" id="KW-0472">Membrane</keyword>
<feature type="signal peptide" evidence="5">
    <location>
        <begin position="1"/>
        <end position="21"/>
    </location>
</feature>
<evidence type="ECO:0000256" key="3">
    <source>
        <dbReference type="SAM" id="MobiDB-lite"/>
    </source>
</evidence>
<protein>
    <submittedName>
        <fullName evidence="7">Thrombospondin-related protein 1, putative</fullName>
    </submittedName>
</protein>
<dbReference type="VEuPathDB" id="PlasmoDB:PY17X_0708200"/>
<keyword evidence="4" id="KW-0812">Transmembrane</keyword>
<feature type="chain" id="PRO_5014502087" evidence="5">
    <location>
        <begin position="22"/>
        <end position="897"/>
    </location>
</feature>
<evidence type="ECO:0000256" key="2">
    <source>
        <dbReference type="ARBA" id="ARBA00022475"/>
    </source>
</evidence>
<evidence type="ECO:0000256" key="1">
    <source>
        <dbReference type="ARBA" id="ARBA00004236"/>
    </source>
</evidence>
<dbReference type="InterPro" id="IPR000884">
    <property type="entry name" value="TSP1_rpt"/>
</dbReference>
<accession>A0A078K5T5</accession>
<evidence type="ECO:0000256" key="5">
    <source>
        <dbReference type="SAM" id="SignalP"/>
    </source>
</evidence>
<name>A0A078K5T5_PLAYE</name>
<feature type="region of interest" description="Disordered" evidence="3">
    <location>
        <begin position="875"/>
        <end position="897"/>
    </location>
</feature>
<reference evidence="7" key="4">
    <citation type="submission" date="2019-05" db="EMBL/GenBank/DDBJ databases">
        <authorList>
            <consortium name="Pathogen Informatics"/>
        </authorList>
    </citation>
    <scope>NUCLEOTIDE SEQUENCE</scope>
    <source>
        <strain evidence="7">17X</strain>
    </source>
</reference>
<dbReference type="GeneID" id="3829605"/>
<dbReference type="Proteomes" id="UP000072904">
    <property type="component" value="Chromosome 7"/>
</dbReference>
<dbReference type="GO" id="GO:0005886">
    <property type="term" value="C:plasma membrane"/>
    <property type="evidence" value="ECO:0007669"/>
    <property type="project" value="UniProtKB-SubCell"/>
</dbReference>
<feature type="compositionally biased region" description="Basic and acidic residues" evidence="3">
    <location>
        <begin position="452"/>
        <end position="466"/>
    </location>
</feature>
<evidence type="ECO:0000313" key="8">
    <source>
        <dbReference type="Proteomes" id="UP000072874"/>
    </source>
</evidence>
<reference evidence="6" key="3">
    <citation type="submission" date="2014-05" db="EMBL/GenBank/DDBJ databases">
        <authorList>
            <person name="Aslett A.Martin."/>
            <person name="De Silva Nishadi"/>
        </authorList>
    </citation>
    <scope>NUCLEOTIDE SEQUENCE</scope>
    <source>
        <strain evidence="6">YM</strain>
    </source>
</reference>
<evidence type="ECO:0000313" key="6">
    <source>
        <dbReference type="EMBL" id="CDU17202.1"/>
    </source>
</evidence>
<dbReference type="RefSeq" id="XP_730381.2">
    <property type="nucleotide sequence ID" value="XM_725288.2"/>
</dbReference>
<evidence type="ECO:0000313" key="7">
    <source>
        <dbReference type="EMBL" id="VTZ76343.1"/>
    </source>
</evidence>
<keyword evidence="2" id="KW-1003">Cell membrane</keyword>
<dbReference type="InterPro" id="IPR036383">
    <property type="entry name" value="TSP1_rpt_sf"/>
</dbReference>
<dbReference type="SUPFAM" id="SSF82895">
    <property type="entry name" value="TSP-1 type 1 repeat"/>
    <property type="match status" value="1"/>
</dbReference>
<dbReference type="KEGG" id="pyo:PY17X_0708200"/>
<feature type="region of interest" description="Disordered" evidence="3">
    <location>
        <begin position="452"/>
        <end position="474"/>
    </location>
</feature>
<dbReference type="VEuPathDB" id="PlasmoDB:PYYM_0708100"/>
<dbReference type="EMBL" id="LK934635">
    <property type="protein sequence ID" value="CDU17202.1"/>
    <property type="molecule type" value="Genomic_DNA"/>
</dbReference>
<sequence>MYRIIFIISLLLLTSLLNCDAEWIGSTLKKDNTNYIINNKQNENIILPIFIKKGECINYERSEFFFCYHKNSEQIFKNISIGCTNKYIQPSSHMLREKCDLINYHNFLNNNKNQLLSYWEQNFHYFFLIYSKDIYFSNIYNLLKNRKPNIIIHNSIIKTICRIYNTIINSITRNKNIEIDITFWKSSKCNSFFSFQFYQFISKEKLRYPKSVQTYLYTKIMENIKIDEILSLFFEIYPTSHNSILKKKKKKIYSYSYFINLASCRVKKNSEKVYTFGGIFYKIWEFIYSIIGKGKKITSKFIWNSFYASYSSKGDIFMNGISGKVRIANGISRKVRNLNGLAYGEDENNDMINRRNFKNNTSQYFTCFLDKATENPNALNEIDKWVDPKTKSCYCHDEHAEPCSLADISEINQLDSYMNNEMCNSRNNNKNDEIFIALAGYNILKCKRGENKNMNENKNKNNEKNDNNIYQHDPNDKLDNEKMYKYCKYGLKLWNNKNMYNYNNCNIVKSLDKKNKNVCIEMCREIQTYCNEKGIQFYSFDICKKYYETNLFSRPIFINIFKYFDDNCSYFDPNNHGIVLCKHRKVKCNFSSWSDWSECNKSCLKDEYDIEPIQKRTRFLDNDMEYASKACSVYMSDDNNTLEVQVCTELPYCNDINDSNQNVTSKIKKGKYPHEERLLPFVISLDEINKANALKELNNNDTDITNENFIINKSEILTNCMITDMNKYNNYIKYNEKNRSCSCPNNEPTCYFKDIYNSSTWKKKFENLCKKNNNINIVTADFILINCNMLISLNKKEISVNTYLAMTFDCRSPLFQYLFCSKPSDHNKKNLIYIIITIIFGAISAIYFVYLIVKEIIKYKDICFQFGERNISQMEKTHEQTETPSEEDIIIDNTKRD</sequence>